<dbReference type="PROSITE" id="PS50850">
    <property type="entry name" value="MFS"/>
    <property type="match status" value="1"/>
</dbReference>
<evidence type="ECO:0000313" key="9">
    <source>
        <dbReference type="EMBL" id="KAK0647960.1"/>
    </source>
</evidence>
<feature type="transmembrane region" description="Helical" evidence="7">
    <location>
        <begin position="433"/>
        <end position="457"/>
    </location>
</feature>
<dbReference type="SUPFAM" id="SSF103473">
    <property type="entry name" value="MFS general substrate transporter"/>
    <property type="match status" value="2"/>
</dbReference>
<dbReference type="Pfam" id="PF07690">
    <property type="entry name" value="MFS_1"/>
    <property type="match status" value="1"/>
</dbReference>
<gene>
    <name evidence="9" type="primary">patC_3</name>
    <name evidence="9" type="ORF">DIS24_g7251</name>
</gene>
<feature type="transmembrane region" description="Helical" evidence="7">
    <location>
        <begin position="402"/>
        <end position="421"/>
    </location>
</feature>
<name>A0AA40CQZ7_9PEZI</name>
<feature type="transmembrane region" description="Helical" evidence="7">
    <location>
        <begin position="233"/>
        <end position="258"/>
    </location>
</feature>
<dbReference type="PANTHER" id="PTHR23501">
    <property type="entry name" value="MAJOR FACILITATOR SUPERFAMILY"/>
    <property type="match status" value="1"/>
</dbReference>
<feature type="transmembrane region" description="Helical" evidence="7">
    <location>
        <begin position="192"/>
        <end position="212"/>
    </location>
</feature>
<organism evidence="9 10">
    <name type="scientific">Lasiodiplodia hormozganensis</name>
    <dbReference type="NCBI Taxonomy" id="869390"/>
    <lineage>
        <taxon>Eukaryota</taxon>
        <taxon>Fungi</taxon>
        <taxon>Dikarya</taxon>
        <taxon>Ascomycota</taxon>
        <taxon>Pezizomycotina</taxon>
        <taxon>Dothideomycetes</taxon>
        <taxon>Dothideomycetes incertae sedis</taxon>
        <taxon>Botryosphaeriales</taxon>
        <taxon>Botryosphaeriaceae</taxon>
        <taxon>Lasiodiplodia</taxon>
    </lineage>
</organism>
<dbReference type="InterPro" id="IPR020846">
    <property type="entry name" value="MFS_dom"/>
</dbReference>
<dbReference type="PANTHER" id="PTHR23501:SF12">
    <property type="entry name" value="MAJOR FACILITATOR SUPERFAMILY (MFS) PROFILE DOMAIN-CONTAINING PROTEIN-RELATED"/>
    <property type="match status" value="1"/>
</dbReference>
<evidence type="ECO:0000256" key="4">
    <source>
        <dbReference type="ARBA" id="ARBA00022692"/>
    </source>
</evidence>
<feature type="transmembrane region" description="Helical" evidence="7">
    <location>
        <begin position="74"/>
        <end position="93"/>
    </location>
</feature>
<feature type="transmembrane region" description="Helical" evidence="7">
    <location>
        <begin position="105"/>
        <end position="124"/>
    </location>
</feature>
<proteinExistence type="inferred from homology"/>
<feature type="transmembrane region" description="Helical" evidence="7">
    <location>
        <begin position="307"/>
        <end position="325"/>
    </location>
</feature>
<evidence type="ECO:0000256" key="5">
    <source>
        <dbReference type="ARBA" id="ARBA00022989"/>
    </source>
</evidence>
<evidence type="ECO:0000256" key="1">
    <source>
        <dbReference type="ARBA" id="ARBA00004141"/>
    </source>
</evidence>
<dbReference type="Proteomes" id="UP001175001">
    <property type="component" value="Unassembled WGS sequence"/>
</dbReference>
<evidence type="ECO:0000259" key="8">
    <source>
        <dbReference type="PROSITE" id="PS50850"/>
    </source>
</evidence>
<protein>
    <submittedName>
        <fullName evidence="9">Efflux pump patC</fullName>
    </submittedName>
</protein>
<feature type="transmembrane region" description="Helical" evidence="7">
    <location>
        <begin position="162"/>
        <end position="180"/>
    </location>
</feature>
<feature type="transmembrane region" description="Helical" evidence="7">
    <location>
        <begin position="345"/>
        <end position="364"/>
    </location>
</feature>
<evidence type="ECO:0000256" key="2">
    <source>
        <dbReference type="ARBA" id="ARBA00007520"/>
    </source>
</evidence>
<feature type="domain" description="Major facilitator superfamily (MFS) profile" evidence="8">
    <location>
        <begin position="40"/>
        <end position="510"/>
    </location>
</feature>
<evidence type="ECO:0000256" key="7">
    <source>
        <dbReference type="SAM" id="Phobius"/>
    </source>
</evidence>
<comment type="subcellular location">
    <subcellularLocation>
        <location evidence="1">Membrane</location>
        <topology evidence="1">Multi-pass membrane protein</topology>
    </subcellularLocation>
</comment>
<dbReference type="Gene3D" id="1.20.1250.20">
    <property type="entry name" value="MFS general substrate transporter like domains"/>
    <property type="match status" value="2"/>
</dbReference>
<keyword evidence="10" id="KW-1185">Reference proteome</keyword>
<comment type="similarity">
    <text evidence="2">Belongs to the major facilitator superfamily. TCR/Tet family.</text>
</comment>
<comment type="caution">
    <text evidence="9">The sequence shown here is derived from an EMBL/GenBank/DDBJ whole genome shotgun (WGS) entry which is preliminary data.</text>
</comment>
<keyword evidence="5 7" id="KW-1133">Transmembrane helix</keyword>
<evidence type="ECO:0000313" key="10">
    <source>
        <dbReference type="Proteomes" id="UP001175001"/>
    </source>
</evidence>
<feature type="transmembrane region" description="Helical" evidence="7">
    <location>
        <begin position="35"/>
        <end position="54"/>
    </location>
</feature>
<accession>A0AA40CQZ7</accession>
<keyword evidence="3" id="KW-0813">Transport</keyword>
<dbReference type="InterPro" id="IPR011701">
    <property type="entry name" value="MFS"/>
</dbReference>
<dbReference type="InterPro" id="IPR036259">
    <property type="entry name" value="MFS_trans_sf"/>
</dbReference>
<dbReference type="AlphaFoldDB" id="A0AA40CQZ7"/>
<feature type="transmembrane region" description="Helical" evidence="7">
    <location>
        <begin position="371"/>
        <end position="390"/>
    </location>
</feature>
<keyword evidence="6 7" id="KW-0472">Membrane</keyword>
<evidence type="ECO:0000256" key="6">
    <source>
        <dbReference type="ARBA" id="ARBA00023136"/>
    </source>
</evidence>
<feature type="transmembrane region" description="Helical" evidence="7">
    <location>
        <begin position="264"/>
        <end position="286"/>
    </location>
</feature>
<sequence>MSTEQSFCQKFVDTENVQDVSEKQNPGVTRTIRGFQWFLVVVAILSSMFIYSLDGTITADLVPSIVNEFNSVELLPWLSVGFMVGSIVTVLPLGKLYAKYNAKWLYIISVFIFLAASALCGAAPNMSAMIVGRVFLGAAGNGIYCGILTLISVYTEDAERPAYLSLVGLIWGVGTVLGPVVGGGFDKVSWRWAFYINLIIGGVCAPVYLFLLPPFDPQPQARSLLARAAKFDFLGALFSMAAILCLIIAINFGGALYAWDSWNIITLFVVSVVLFVVFGVQQKYAFLTTKAERMFPAHLLRNLEANLLFVCAATCNAAGFIPVYYLPIYFQFSRGDDALSAAVRMLPLIVLLSAAIIANGYLMGKWGYYQPWYVVGAALALVGNVLLSLVDINTDIAQIYGYEILVAVGSGSFIQAGYATIHTVVSQEDTANGIAYMMLAQFIGIVFGLGVSGAVFINSATQALQVLLPNVPVQQIRSIISGTSSNAMKAVPVEQRGLVLATVVDALRKV</sequence>
<dbReference type="GO" id="GO:0022857">
    <property type="term" value="F:transmembrane transporter activity"/>
    <property type="evidence" value="ECO:0007669"/>
    <property type="project" value="InterPro"/>
</dbReference>
<reference evidence="9" key="1">
    <citation type="submission" date="2023-06" db="EMBL/GenBank/DDBJ databases">
        <title>Multi-omics analyses reveal the molecular pathogenesis toolkit of Lasiodiplodia hormozganensis, a cross-kingdom pathogen.</title>
        <authorList>
            <person name="Felix C."/>
            <person name="Meneses R."/>
            <person name="Goncalves M.F.M."/>
            <person name="Tilleman L."/>
            <person name="Duarte A.S."/>
            <person name="Jorrin-Novo J.V."/>
            <person name="Van De Peer Y."/>
            <person name="Deforce D."/>
            <person name="Van Nieuwerburgh F."/>
            <person name="Esteves A.C."/>
            <person name="Alves A."/>
        </authorList>
    </citation>
    <scope>NUCLEOTIDE SEQUENCE</scope>
    <source>
        <strain evidence="9">CBS 339.90</strain>
    </source>
</reference>
<dbReference type="GO" id="GO:0005886">
    <property type="term" value="C:plasma membrane"/>
    <property type="evidence" value="ECO:0007669"/>
    <property type="project" value="TreeGrafter"/>
</dbReference>
<evidence type="ECO:0000256" key="3">
    <source>
        <dbReference type="ARBA" id="ARBA00022448"/>
    </source>
</evidence>
<keyword evidence="4 7" id="KW-0812">Transmembrane</keyword>
<dbReference type="EMBL" id="JAUJDW010000041">
    <property type="protein sequence ID" value="KAK0647960.1"/>
    <property type="molecule type" value="Genomic_DNA"/>
</dbReference>
<feature type="transmembrane region" description="Helical" evidence="7">
    <location>
        <begin position="130"/>
        <end position="155"/>
    </location>
</feature>